<organism evidence="1 2">
    <name type="scientific">Endozoicomonas euniceicola</name>
    <dbReference type="NCBI Taxonomy" id="1234143"/>
    <lineage>
        <taxon>Bacteria</taxon>
        <taxon>Pseudomonadati</taxon>
        <taxon>Pseudomonadota</taxon>
        <taxon>Gammaproteobacteria</taxon>
        <taxon>Oceanospirillales</taxon>
        <taxon>Endozoicomonadaceae</taxon>
        <taxon>Endozoicomonas</taxon>
    </lineage>
</organism>
<dbReference type="RefSeq" id="WP_262595360.1">
    <property type="nucleotide sequence ID" value="NZ_CP103300.1"/>
</dbReference>
<dbReference type="EMBL" id="CP103300">
    <property type="protein sequence ID" value="UYM13958.1"/>
    <property type="molecule type" value="Genomic_DNA"/>
</dbReference>
<dbReference type="InterPro" id="IPR007460">
    <property type="entry name" value="BrnT_toxin"/>
</dbReference>
<sequence length="95" mass="11322">MSYEWDESKRIVNLQKHGVDFGEVYLFDWNTATLSQDNRKNYGEIRVKAKGFIEGRLHELVFNIRGGNIRVIGLRKANQREVKEYERRTQKARLH</sequence>
<accession>A0ABY6GMM6</accession>
<dbReference type="InterPro" id="IPR038573">
    <property type="entry name" value="BrnT_sf"/>
</dbReference>
<gene>
    <name evidence="1" type="ORF">NX720_13635</name>
</gene>
<dbReference type="Proteomes" id="UP001163255">
    <property type="component" value="Chromosome"/>
</dbReference>
<keyword evidence="2" id="KW-1185">Reference proteome</keyword>
<name>A0ABY6GMM6_9GAMM</name>
<protein>
    <submittedName>
        <fullName evidence="1">BrnT family toxin</fullName>
    </submittedName>
</protein>
<reference evidence="1" key="1">
    <citation type="submission" date="2022-10" db="EMBL/GenBank/DDBJ databases">
        <title>Completed Genome Sequence of two octocoral isolated bacterium, Endozoicomonas euniceicola EF212T and Endozoicomonas gorgoniicola PS125T.</title>
        <authorList>
            <person name="Chiou Y.-J."/>
            <person name="Chen Y.-H."/>
        </authorList>
    </citation>
    <scope>NUCLEOTIDE SEQUENCE</scope>
    <source>
        <strain evidence="1">EF212</strain>
    </source>
</reference>
<proteinExistence type="predicted"/>
<dbReference type="Pfam" id="PF04365">
    <property type="entry name" value="BrnT_toxin"/>
    <property type="match status" value="1"/>
</dbReference>
<evidence type="ECO:0000313" key="1">
    <source>
        <dbReference type="EMBL" id="UYM13958.1"/>
    </source>
</evidence>
<evidence type="ECO:0000313" key="2">
    <source>
        <dbReference type="Proteomes" id="UP001163255"/>
    </source>
</evidence>
<dbReference type="Gene3D" id="3.10.450.530">
    <property type="entry name" value="Ribonuclease toxin, BrnT, of type II toxin-antitoxin system"/>
    <property type="match status" value="1"/>
</dbReference>